<dbReference type="EMBL" id="JQ446452">
    <property type="protein sequence ID" value="AFE86210.1"/>
    <property type="molecule type" value="Genomic_DNA"/>
</dbReference>
<sequence length="64" mass="6909">MNKEYKGYAIVDGGFNSRKIQSVGKGALPKALKGSYTSTDQAKHAIDVYGKREGNKRDETVSSG</sequence>
<dbReference type="GeneID" id="14016729"/>
<reference evidence="1 2" key="1">
    <citation type="journal article" date="2012" name="J. Virol.">
        <title>Sequence and structural characterization of great salt lake bacteriophage CW02, a member of the T7-like supergroup.</title>
        <authorList>
            <person name="Shen P.S."/>
            <person name="Domek M.J."/>
            <person name="Sanz-Garcia E."/>
            <person name="Makaju A."/>
            <person name="Taylor R.M."/>
            <person name="Hoggan R."/>
            <person name="Culumber M.D."/>
            <person name="Oberg C.J."/>
            <person name="Breakwell D.P."/>
            <person name="Prince J.T."/>
            <person name="Belnap D.M."/>
        </authorList>
    </citation>
    <scope>NUCLEOTIDE SEQUENCE [LARGE SCALE GENOMIC DNA]</scope>
</reference>
<dbReference type="KEGG" id="vg:14016729"/>
<protein>
    <submittedName>
        <fullName evidence="1">Uncharacterized protein</fullName>
    </submittedName>
</protein>
<name>H9D1G8_9CAUD</name>
<organism evidence="1 2">
    <name type="scientific">Salinivibrio phage CW02</name>
    <dbReference type="NCBI Taxonomy" id="1161935"/>
    <lineage>
        <taxon>Viruses</taxon>
        <taxon>Duplodnaviria</taxon>
        <taxon>Heunggongvirae</taxon>
        <taxon>Uroviricota</taxon>
        <taxon>Caudoviricetes</taxon>
        <taxon>Zobellviridae</taxon>
        <taxon>Salinovirus</taxon>
        <taxon>Salinovirus utanense</taxon>
    </lineage>
</organism>
<proteinExistence type="predicted"/>
<keyword evidence="2" id="KW-1185">Reference proteome</keyword>
<dbReference type="RefSeq" id="YP_007010555.1">
    <property type="nucleotide sequence ID" value="NC_019540.1"/>
</dbReference>
<dbReference type="OrthoDB" id="29281at10239"/>
<dbReference type="Proteomes" id="UP000004791">
    <property type="component" value="Segment"/>
</dbReference>
<evidence type="ECO:0000313" key="1">
    <source>
        <dbReference type="EMBL" id="AFE86210.1"/>
    </source>
</evidence>
<evidence type="ECO:0000313" key="2">
    <source>
        <dbReference type="Proteomes" id="UP000004791"/>
    </source>
</evidence>
<accession>H9D1G8</accession>